<evidence type="ECO:0000313" key="3">
    <source>
        <dbReference type="Proteomes" id="UP001595699"/>
    </source>
</evidence>
<feature type="domain" description="N-acetyltransferase" evidence="1">
    <location>
        <begin position="128"/>
        <end position="261"/>
    </location>
</feature>
<name>A0ABV7YMC0_9ACTN</name>
<dbReference type="PANTHER" id="PTHR31143:SF2">
    <property type="entry name" value="FR47-LIKE DOMAIN-CONTAINING PROTEIN-RELATED"/>
    <property type="match status" value="1"/>
</dbReference>
<dbReference type="InterPro" id="IPR027365">
    <property type="entry name" value="GNAT_acetyltra_YdfB-like"/>
</dbReference>
<dbReference type="Proteomes" id="UP001595699">
    <property type="component" value="Unassembled WGS sequence"/>
</dbReference>
<keyword evidence="2" id="KW-0012">Acyltransferase</keyword>
<dbReference type="InterPro" id="IPR000182">
    <property type="entry name" value="GNAT_dom"/>
</dbReference>
<dbReference type="PANTHER" id="PTHR31143">
    <property type="match status" value="1"/>
</dbReference>
<organism evidence="2 3">
    <name type="scientific">Tenggerimyces flavus</name>
    <dbReference type="NCBI Taxonomy" id="1708749"/>
    <lineage>
        <taxon>Bacteria</taxon>
        <taxon>Bacillati</taxon>
        <taxon>Actinomycetota</taxon>
        <taxon>Actinomycetes</taxon>
        <taxon>Propionibacteriales</taxon>
        <taxon>Nocardioidaceae</taxon>
        <taxon>Tenggerimyces</taxon>
    </lineage>
</organism>
<sequence length="261" mass="28344">MSVVVVRELASVRHLFAGEHAGFVLAAMIAGNSPARAWVDDLESPRVALIWDGAHNVYLAGSLDRPELWRVVFDIEIASTGPGMVKVHTSDPAAGNVLAGIEVQRRERVLYRMDGLAIPPRWQLPDGMRVSAINESFAELVPLANFDAVVAEIESCWHSLADFRRRGFGFVAHDADAIVCWCTAEYVSERQCGIGIETVPEFQGQGLATLAAAAFVRRCVDSGVTAHWDAWTSNLPSIAVADKLGFQVVETYSVLVADLNA</sequence>
<dbReference type="PROSITE" id="PS51186">
    <property type="entry name" value="GNAT"/>
    <property type="match status" value="1"/>
</dbReference>
<evidence type="ECO:0000259" key="1">
    <source>
        <dbReference type="PROSITE" id="PS51186"/>
    </source>
</evidence>
<dbReference type="Pfam" id="PF12746">
    <property type="entry name" value="GNAT_acetyltran"/>
    <property type="match status" value="1"/>
</dbReference>
<dbReference type="Gene3D" id="3.40.630.30">
    <property type="match status" value="1"/>
</dbReference>
<keyword evidence="3" id="KW-1185">Reference proteome</keyword>
<dbReference type="RefSeq" id="WP_205121336.1">
    <property type="nucleotide sequence ID" value="NZ_JAFBCM010000001.1"/>
</dbReference>
<evidence type="ECO:0000313" key="2">
    <source>
        <dbReference type="EMBL" id="MFC3765278.1"/>
    </source>
</evidence>
<dbReference type="SUPFAM" id="SSF55729">
    <property type="entry name" value="Acyl-CoA N-acyltransferases (Nat)"/>
    <property type="match status" value="1"/>
</dbReference>
<comment type="caution">
    <text evidence="2">The sequence shown here is derived from an EMBL/GenBank/DDBJ whole genome shotgun (WGS) entry which is preliminary data.</text>
</comment>
<protein>
    <submittedName>
        <fullName evidence="2">GNAT family N-acetyltransferase</fullName>
        <ecNumber evidence="2">2.3.1.-</ecNumber>
    </submittedName>
</protein>
<gene>
    <name evidence="2" type="ORF">ACFOUW_30890</name>
</gene>
<reference evidence="3" key="1">
    <citation type="journal article" date="2019" name="Int. J. Syst. Evol. Microbiol.">
        <title>The Global Catalogue of Microorganisms (GCM) 10K type strain sequencing project: providing services to taxonomists for standard genome sequencing and annotation.</title>
        <authorList>
            <consortium name="The Broad Institute Genomics Platform"/>
            <consortium name="The Broad Institute Genome Sequencing Center for Infectious Disease"/>
            <person name="Wu L."/>
            <person name="Ma J."/>
        </authorList>
    </citation>
    <scope>NUCLEOTIDE SEQUENCE [LARGE SCALE GENOMIC DNA]</scope>
    <source>
        <strain evidence="3">CGMCC 4.7241</strain>
    </source>
</reference>
<keyword evidence="2" id="KW-0808">Transferase</keyword>
<accession>A0ABV7YMC0</accession>
<dbReference type="GO" id="GO:0016746">
    <property type="term" value="F:acyltransferase activity"/>
    <property type="evidence" value="ECO:0007669"/>
    <property type="project" value="UniProtKB-KW"/>
</dbReference>
<dbReference type="EC" id="2.3.1.-" evidence="2"/>
<proteinExistence type="predicted"/>
<dbReference type="InterPro" id="IPR016181">
    <property type="entry name" value="Acyl_CoA_acyltransferase"/>
</dbReference>
<dbReference type="EMBL" id="JBHRZH010000037">
    <property type="protein sequence ID" value="MFC3765278.1"/>
    <property type="molecule type" value="Genomic_DNA"/>
</dbReference>